<evidence type="ECO:0000256" key="1">
    <source>
        <dbReference type="SAM" id="MobiDB-lite"/>
    </source>
</evidence>
<accession>A0A2Y9A7K2</accession>
<evidence type="ECO:0000313" key="2">
    <source>
        <dbReference type="EMBL" id="SSA40441.1"/>
    </source>
</evidence>
<feature type="region of interest" description="Disordered" evidence="1">
    <location>
        <begin position="214"/>
        <end position="284"/>
    </location>
</feature>
<reference evidence="2 3" key="1">
    <citation type="submission" date="2016-10" db="EMBL/GenBank/DDBJ databases">
        <authorList>
            <person name="Cai Z."/>
        </authorList>
    </citation>
    <scope>NUCLEOTIDE SEQUENCE [LARGE SCALE GENOMIC DNA]</scope>
    <source>
        <strain evidence="2 3">CGMCC 1.10826</strain>
    </source>
</reference>
<dbReference type="Proteomes" id="UP000250222">
    <property type="component" value="Unassembled WGS sequence"/>
</dbReference>
<proteinExistence type="predicted"/>
<keyword evidence="3" id="KW-1185">Reference proteome</keyword>
<organism evidence="2 3">
    <name type="scientific">Georgenia satyanarayanai</name>
    <dbReference type="NCBI Taxonomy" id="860221"/>
    <lineage>
        <taxon>Bacteria</taxon>
        <taxon>Bacillati</taxon>
        <taxon>Actinomycetota</taxon>
        <taxon>Actinomycetes</taxon>
        <taxon>Micrococcales</taxon>
        <taxon>Bogoriellaceae</taxon>
        <taxon>Georgenia</taxon>
    </lineage>
</organism>
<dbReference type="AlphaFoldDB" id="A0A2Y9A7K2"/>
<dbReference type="RefSeq" id="WP_181424570.1">
    <property type="nucleotide sequence ID" value="NZ_QKLZ01000004.1"/>
</dbReference>
<feature type="compositionally biased region" description="Acidic residues" evidence="1">
    <location>
        <begin position="274"/>
        <end position="284"/>
    </location>
</feature>
<dbReference type="EMBL" id="UETB01000004">
    <property type="protein sequence ID" value="SSA40441.1"/>
    <property type="molecule type" value="Genomic_DNA"/>
</dbReference>
<evidence type="ECO:0000313" key="3">
    <source>
        <dbReference type="Proteomes" id="UP000250222"/>
    </source>
</evidence>
<name>A0A2Y9A7K2_9MICO</name>
<protein>
    <submittedName>
        <fullName evidence="2">Helix-turn-helix domain-containing protein</fullName>
    </submittedName>
</protein>
<sequence>MSSDLKRFARIVLDRRNTLGLSQVDVWRAGGPSNSTLTKIEGGLPPEPSNATLRKLDVGLQWTPGSARSALSGGDPTPLIQEPRPFRETPRLPADEVQVDYAARWLHERMAELSRSSQTMDDARAIATEMLELQTETELFVKAIERAIELETPREDVEQAIVGAMALYMGSGAYGALSRTDSSAAMRIINRLGELRSVNDQRPNSPSAFAVLTGRINRKEGESGGNTAPRTEAGGAGNDVHTLSRHDQVATLDLSRVARPGTPGNMPDTITGEESQDSGNDDPA</sequence>
<gene>
    <name evidence="2" type="ORF">SAMN05216184_104136</name>
</gene>